<gene>
    <name evidence="2" type="ORF">M9458_030311</name>
</gene>
<dbReference type="CDD" id="cd00063">
    <property type="entry name" value="FN3"/>
    <property type="match status" value="1"/>
</dbReference>
<evidence type="ECO:0000313" key="2">
    <source>
        <dbReference type="EMBL" id="KAL0174343.1"/>
    </source>
</evidence>
<dbReference type="EMBL" id="JAMKFB020000015">
    <property type="protein sequence ID" value="KAL0174343.1"/>
    <property type="molecule type" value="Genomic_DNA"/>
</dbReference>
<organism evidence="2 3">
    <name type="scientific">Cirrhinus mrigala</name>
    <name type="common">Mrigala</name>
    <dbReference type="NCBI Taxonomy" id="683832"/>
    <lineage>
        <taxon>Eukaryota</taxon>
        <taxon>Metazoa</taxon>
        <taxon>Chordata</taxon>
        <taxon>Craniata</taxon>
        <taxon>Vertebrata</taxon>
        <taxon>Euteleostomi</taxon>
        <taxon>Actinopterygii</taxon>
        <taxon>Neopterygii</taxon>
        <taxon>Teleostei</taxon>
        <taxon>Ostariophysi</taxon>
        <taxon>Cypriniformes</taxon>
        <taxon>Cyprinidae</taxon>
        <taxon>Labeoninae</taxon>
        <taxon>Labeonini</taxon>
        <taxon>Cirrhinus</taxon>
    </lineage>
</organism>
<evidence type="ECO:0000313" key="3">
    <source>
        <dbReference type="Proteomes" id="UP001529510"/>
    </source>
</evidence>
<dbReference type="SUPFAM" id="SSF49265">
    <property type="entry name" value="Fibronectin type III"/>
    <property type="match status" value="1"/>
</dbReference>
<feature type="domain" description="Fibronectin type-III" evidence="1">
    <location>
        <begin position="85"/>
        <end position="172"/>
    </location>
</feature>
<dbReference type="InterPro" id="IPR013783">
    <property type="entry name" value="Ig-like_fold"/>
</dbReference>
<reference evidence="2 3" key="1">
    <citation type="submission" date="2024-05" db="EMBL/GenBank/DDBJ databases">
        <title>Genome sequencing and assembly of Indian major carp, Cirrhinus mrigala (Hamilton, 1822).</title>
        <authorList>
            <person name="Mohindra V."/>
            <person name="Chowdhury L.M."/>
            <person name="Lal K."/>
            <person name="Jena J.K."/>
        </authorList>
    </citation>
    <scope>NUCLEOTIDE SEQUENCE [LARGE SCALE GENOMIC DNA]</scope>
    <source>
        <strain evidence="2">CM1030</strain>
        <tissue evidence="2">Blood</tissue>
    </source>
</reference>
<dbReference type="Pfam" id="PF00041">
    <property type="entry name" value="fn3"/>
    <property type="match status" value="1"/>
</dbReference>
<dbReference type="InterPro" id="IPR036116">
    <property type="entry name" value="FN3_sf"/>
</dbReference>
<dbReference type="AlphaFoldDB" id="A0ABD0PJV3"/>
<name>A0ABD0PJV3_CIRMR</name>
<feature type="non-terminal residue" evidence="2">
    <location>
        <position position="172"/>
    </location>
</feature>
<protein>
    <recommendedName>
        <fullName evidence="1">Fibronectin type-III domain-containing protein</fullName>
    </recommendedName>
</protein>
<dbReference type="Proteomes" id="UP001529510">
    <property type="component" value="Unassembled WGS sequence"/>
</dbReference>
<keyword evidence="3" id="KW-1185">Reference proteome</keyword>
<dbReference type="FunFam" id="2.60.40.10:FF:000404">
    <property type="entry name" value="Sortilin related receptor 1"/>
    <property type="match status" value="1"/>
</dbReference>
<dbReference type="Gene3D" id="2.60.40.10">
    <property type="entry name" value="Immunoglobulins"/>
    <property type="match status" value="1"/>
</dbReference>
<dbReference type="PROSITE" id="PS50853">
    <property type="entry name" value="FN3"/>
    <property type="match status" value="1"/>
</dbReference>
<dbReference type="Pfam" id="PF25814">
    <property type="entry name" value="fn3_SORL1"/>
    <property type="match status" value="2"/>
</dbReference>
<comment type="caution">
    <text evidence="2">The sequence shown here is derived from an EMBL/GenBank/DDBJ whole genome shotgun (WGS) entry which is preliminary data.</text>
</comment>
<sequence>MYGVLYATSFLDLFRRPHRVNTTSSSLTVIVDSDKQYLFLVSIHHPTPPLRDPPWHHDEVRVIVPYLGPPSDYAVVKMIPNERLPPRNLHKVRVDKTQATLKWQPPYDSPSSSLTYAVHVRDTVRKTEWDYKVITQNNTVEYTLKGLEPGGRYSITIRLLNMSKEASFTLNT</sequence>
<dbReference type="SMART" id="SM00060">
    <property type="entry name" value="FN3"/>
    <property type="match status" value="1"/>
</dbReference>
<dbReference type="InterPro" id="IPR003961">
    <property type="entry name" value="FN3_dom"/>
</dbReference>
<accession>A0ABD0PJV3</accession>
<proteinExistence type="predicted"/>
<evidence type="ECO:0000259" key="1">
    <source>
        <dbReference type="PROSITE" id="PS50853"/>
    </source>
</evidence>
<dbReference type="InterPro" id="IPR057841">
    <property type="entry name" value="FN3_SORL1"/>
</dbReference>